<dbReference type="AlphaFoldDB" id="A0AAV1D4Q3"/>
<evidence type="ECO:0000256" key="4">
    <source>
        <dbReference type="PROSITE-ProRule" id="PRU00027"/>
    </source>
</evidence>
<gene>
    <name evidence="6" type="ORF">OLC1_LOCUS12107</name>
</gene>
<organism evidence="6 7">
    <name type="scientific">Oldenlandia corymbosa var. corymbosa</name>
    <dbReference type="NCBI Taxonomy" id="529605"/>
    <lineage>
        <taxon>Eukaryota</taxon>
        <taxon>Viridiplantae</taxon>
        <taxon>Streptophyta</taxon>
        <taxon>Embryophyta</taxon>
        <taxon>Tracheophyta</taxon>
        <taxon>Spermatophyta</taxon>
        <taxon>Magnoliopsida</taxon>
        <taxon>eudicotyledons</taxon>
        <taxon>Gunneridae</taxon>
        <taxon>Pentapetalae</taxon>
        <taxon>asterids</taxon>
        <taxon>lamiids</taxon>
        <taxon>Gentianales</taxon>
        <taxon>Rubiaceae</taxon>
        <taxon>Rubioideae</taxon>
        <taxon>Spermacoceae</taxon>
        <taxon>Hedyotis-Oldenlandia complex</taxon>
        <taxon>Oldenlandia</taxon>
    </lineage>
</organism>
<dbReference type="InterPro" id="IPR003656">
    <property type="entry name" value="Znf_BED"/>
</dbReference>
<dbReference type="PANTHER" id="PTHR32166">
    <property type="entry name" value="OSJNBA0013A04.12 PROTEIN"/>
    <property type="match status" value="1"/>
</dbReference>
<name>A0AAV1D4Q3_OLDCO</name>
<keyword evidence="2 4" id="KW-0863">Zinc-finger</keyword>
<keyword evidence="7" id="KW-1185">Reference proteome</keyword>
<evidence type="ECO:0000313" key="7">
    <source>
        <dbReference type="Proteomes" id="UP001161247"/>
    </source>
</evidence>
<evidence type="ECO:0000256" key="2">
    <source>
        <dbReference type="ARBA" id="ARBA00022771"/>
    </source>
</evidence>
<sequence length="485" mass="55325">MEEGDLLSSEQNHKLKRDPIWQYGSLRVTDKGKKLIICNFCGKSLAGGGVNRLKHHLGKVKGNVAPCKKVPPDVCSLAAGLLQDNVRKSKEKRADFEIESDDVQEIPKVFNEISIKGKRKAEHGIEGYMSENLCNLFAEIVDMVGKENVIHLVTDNAANYKVAGRLLSERYPLISWSPCAAHCVNLIMKDIGSMPKIVSLITLASRVTVFVYNRKWILSWLRKIPGWKEIVHPAETRFGTTFIALKILYDHRVHLESLVLSQEYKVKELKHQKGKDVKETVLNEKFWNNCLVTVKIMGPLMRLLRICDCDERSSLGYVYDGLWRAINAIKNLFNNNKKLYEPYTQIIDNRWDSMLKKDLHAAAFWLNPTFQYEVDNRGLMSEAWKGLMNVMEKFKIECSQDVMNEVMMFRSQNQSFGCALAKKTYATTSPGKTRKFVILDEEDDGDVDIGSSSFFEVVGNEDSHDGSDFVEPRVFIGNEYDLGYE</sequence>
<dbReference type="PROSITE" id="PS50808">
    <property type="entry name" value="ZF_BED"/>
    <property type="match status" value="1"/>
</dbReference>
<evidence type="ECO:0000313" key="6">
    <source>
        <dbReference type="EMBL" id="CAI9102820.1"/>
    </source>
</evidence>
<dbReference type="InterPro" id="IPR012337">
    <property type="entry name" value="RNaseH-like_sf"/>
</dbReference>
<dbReference type="Pfam" id="PF04937">
    <property type="entry name" value="DUF659"/>
    <property type="match status" value="1"/>
</dbReference>
<dbReference type="EMBL" id="OX459121">
    <property type="protein sequence ID" value="CAI9102820.1"/>
    <property type="molecule type" value="Genomic_DNA"/>
</dbReference>
<dbReference type="Pfam" id="PF02892">
    <property type="entry name" value="zf-BED"/>
    <property type="match status" value="1"/>
</dbReference>
<dbReference type="GO" id="GO:0008270">
    <property type="term" value="F:zinc ion binding"/>
    <property type="evidence" value="ECO:0007669"/>
    <property type="project" value="UniProtKB-KW"/>
</dbReference>
<dbReference type="SUPFAM" id="SSF53098">
    <property type="entry name" value="Ribonuclease H-like"/>
    <property type="match status" value="1"/>
</dbReference>
<feature type="domain" description="BED-type" evidence="5">
    <location>
        <begin position="15"/>
        <end position="74"/>
    </location>
</feature>
<evidence type="ECO:0000259" key="5">
    <source>
        <dbReference type="PROSITE" id="PS50808"/>
    </source>
</evidence>
<accession>A0AAV1D4Q3</accession>
<keyword evidence="1" id="KW-0479">Metal-binding</keyword>
<protein>
    <submittedName>
        <fullName evidence="6">OLC1v1001165C1</fullName>
    </submittedName>
</protein>
<dbReference type="GO" id="GO:0003677">
    <property type="term" value="F:DNA binding"/>
    <property type="evidence" value="ECO:0007669"/>
    <property type="project" value="InterPro"/>
</dbReference>
<keyword evidence="3" id="KW-0862">Zinc</keyword>
<dbReference type="Proteomes" id="UP001161247">
    <property type="component" value="Chromosome 4"/>
</dbReference>
<dbReference type="InterPro" id="IPR007021">
    <property type="entry name" value="DUF659"/>
</dbReference>
<proteinExistence type="predicted"/>
<evidence type="ECO:0000256" key="1">
    <source>
        <dbReference type="ARBA" id="ARBA00022723"/>
    </source>
</evidence>
<reference evidence="6" key="1">
    <citation type="submission" date="2023-03" db="EMBL/GenBank/DDBJ databases">
        <authorList>
            <person name="Julca I."/>
        </authorList>
    </citation>
    <scope>NUCLEOTIDE SEQUENCE</scope>
</reference>
<evidence type="ECO:0000256" key="3">
    <source>
        <dbReference type="ARBA" id="ARBA00022833"/>
    </source>
</evidence>
<dbReference type="PANTHER" id="PTHR32166:SF121">
    <property type="entry name" value="DUF659 DOMAIN-CONTAINING PROTEIN"/>
    <property type="match status" value="1"/>
</dbReference>